<gene>
    <name evidence="2" type="ORF">SAMN05444858_108163</name>
</gene>
<dbReference type="AlphaFoldDB" id="A0A1N6ZYJ5"/>
<feature type="region of interest" description="Disordered" evidence="1">
    <location>
        <begin position="1"/>
        <end position="45"/>
    </location>
</feature>
<evidence type="ECO:0000313" key="3">
    <source>
        <dbReference type="Proteomes" id="UP000186004"/>
    </source>
</evidence>
<dbReference type="Proteomes" id="UP000186004">
    <property type="component" value="Unassembled WGS sequence"/>
</dbReference>
<dbReference type="EMBL" id="FTNF01000008">
    <property type="protein sequence ID" value="SIR31826.1"/>
    <property type="molecule type" value="Genomic_DNA"/>
</dbReference>
<organism evidence="2 3">
    <name type="scientific">Micromonospora avicenniae</name>
    <dbReference type="NCBI Taxonomy" id="1198245"/>
    <lineage>
        <taxon>Bacteria</taxon>
        <taxon>Bacillati</taxon>
        <taxon>Actinomycetota</taxon>
        <taxon>Actinomycetes</taxon>
        <taxon>Micromonosporales</taxon>
        <taxon>Micromonosporaceae</taxon>
        <taxon>Micromonospora</taxon>
    </lineage>
</organism>
<accession>A0A1N6ZYJ5</accession>
<protein>
    <submittedName>
        <fullName evidence="2">Uncharacterized protein</fullName>
    </submittedName>
</protein>
<evidence type="ECO:0000313" key="2">
    <source>
        <dbReference type="EMBL" id="SIR31826.1"/>
    </source>
</evidence>
<name>A0A1N6ZYJ5_9ACTN</name>
<reference evidence="2 3" key="1">
    <citation type="submission" date="2017-01" db="EMBL/GenBank/DDBJ databases">
        <authorList>
            <person name="Mah S.A."/>
            <person name="Swanson W.J."/>
            <person name="Moy G.W."/>
            <person name="Vacquier V.D."/>
        </authorList>
    </citation>
    <scope>NUCLEOTIDE SEQUENCE [LARGE SCALE GENOMIC DNA]</scope>
    <source>
        <strain evidence="2 3">DSM 45758</strain>
    </source>
</reference>
<feature type="compositionally biased region" description="Low complexity" evidence="1">
    <location>
        <begin position="7"/>
        <end position="18"/>
    </location>
</feature>
<evidence type="ECO:0000256" key="1">
    <source>
        <dbReference type="SAM" id="MobiDB-lite"/>
    </source>
</evidence>
<sequence length="63" mass="6859">MTGPHEGLLGVRSGLLRRAQPPQPSCGARRDHAQKQPHPGGDGWREFVDEFVGYVEHGLSPVS</sequence>
<dbReference type="STRING" id="1198245.SAMN05444858_108163"/>
<keyword evidence="3" id="KW-1185">Reference proteome</keyword>
<proteinExistence type="predicted"/>